<reference evidence="9" key="1">
    <citation type="submission" date="2017-07" db="EMBL/GenBank/DDBJ databases">
        <title>Comparative genome mining reveals phylogenetic distribution patterns of secondary metabolites in Amycolatopsis.</title>
        <authorList>
            <person name="Adamek M."/>
            <person name="Alanjary M."/>
            <person name="Sales-Ortells H."/>
            <person name="Goodfellow M."/>
            <person name="Bull A.T."/>
            <person name="Kalinowski J."/>
            <person name="Ziemert N."/>
        </authorList>
    </citation>
    <scope>NUCLEOTIDE SEQUENCE [LARGE SCALE GENOMIC DNA]</scope>
    <source>
        <strain evidence="9">H5</strain>
    </source>
</reference>
<evidence type="ECO:0000313" key="9">
    <source>
        <dbReference type="Proteomes" id="UP000215199"/>
    </source>
</evidence>
<dbReference type="InterPro" id="IPR007630">
    <property type="entry name" value="RNA_pol_sigma70_r4"/>
</dbReference>
<dbReference type="Gene3D" id="1.10.10.10">
    <property type="entry name" value="Winged helix-like DNA-binding domain superfamily/Winged helix DNA-binding domain"/>
    <property type="match status" value="1"/>
</dbReference>
<dbReference type="AlphaFoldDB" id="A0A229T2M4"/>
<dbReference type="SUPFAM" id="SSF88659">
    <property type="entry name" value="Sigma3 and sigma4 domains of RNA polymerase sigma factors"/>
    <property type="match status" value="1"/>
</dbReference>
<dbReference type="InterPro" id="IPR007627">
    <property type="entry name" value="RNA_pol_sigma70_r2"/>
</dbReference>
<evidence type="ECO:0000256" key="1">
    <source>
        <dbReference type="ARBA" id="ARBA00010641"/>
    </source>
</evidence>
<keyword evidence="5" id="KW-0804">Transcription</keyword>
<dbReference type="Gene3D" id="1.10.1740.10">
    <property type="match status" value="1"/>
</dbReference>
<dbReference type="SUPFAM" id="SSF88946">
    <property type="entry name" value="Sigma2 domain of RNA polymerase sigma factors"/>
    <property type="match status" value="1"/>
</dbReference>
<dbReference type="Proteomes" id="UP000215199">
    <property type="component" value="Unassembled WGS sequence"/>
</dbReference>
<dbReference type="InterPro" id="IPR014284">
    <property type="entry name" value="RNA_pol_sigma-70_dom"/>
</dbReference>
<dbReference type="GO" id="GO:0006352">
    <property type="term" value="P:DNA-templated transcription initiation"/>
    <property type="evidence" value="ECO:0007669"/>
    <property type="project" value="InterPro"/>
</dbReference>
<accession>A0A229T2M4</accession>
<evidence type="ECO:0000256" key="5">
    <source>
        <dbReference type="ARBA" id="ARBA00023163"/>
    </source>
</evidence>
<keyword evidence="2" id="KW-0805">Transcription regulation</keyword>
<dbReference type="InterPro" id="IPR039425">
    <property type="entry name" value="RNA_pol_sigma-70-like"/>
</dbReference>
<dbReference type="PANTHER" id="PTHR43133">
    <property type="entry name" value="RNA POLYMERASE ECF-TYPE SIGMA FACTO"/>
    <property type="match status" value="1"/>
</dbReference>
<sequence length="174" mass="19388">MEGKSEPDWETVYRENVVWVYRLMLKKVGNPADAEDLTGEVFLAVLKPLRASANAAEVRAYLLATARTVLAAHWRRLFGREITTIGLDETTEIPDRGHRTTNGSAVRATDRRVAAILAELPERARKVLQLRFLESYSLQDAADELGVSLANVKVIQHRALRLAAQAAARIEEQA</sequence>
<dbReference type="InterPro" id="IPR036388">
    <property type="entry name" value="WH-like_DNA-bd_sf"/>
</dbReference>
<feature type="domain" description="RNA polymerase sigma-70 region 2" evidence="6">
    <location>
        <begin position="13"/>
        <end position="76"/>
    </location>
</feature>
<dbReference type="EMBL" id="NMUL01000023">
    <property type="protein sequence ID" value="OXM65478.1"/>
    <property type="molecule type" value="Genomic_DNA"/>
</dbReference>
<dbReference type="OrthoDB" id="5243336at2"/>
<protein>
    <submittedName>
        <fullName evidence="8">RNA polymerase subunit sigma</fullName>
    </submittedName>
</protein>
<evidence type="ECO:0000256" key="3">
    <source>
        <dbReference type="ARBA" id="ARBA00023082"/>
    </source>
</evidence>
<comment type="caution">
    <text evidence="8">The sequence shown here is derived from an EMBL/GenBank/DDBJ whole genome shotgun (WGS) entry which is preliminary data.</text>
</comment>
<dbReference type="CDD" id="cd06171">
    <property type="entry name" value="Sigma70_r4"/>
    <property type="match status" value="1"/>
</dbReference>
<dbReference type="NCBIfam" id="TIGR02937">
    <property type="entry name" value="sigma70-ECF"/>
    <property type="match status" value="1"/>
</dbReference>
<keyword evidence="3" id="KW-0731">Sigma factor</keyword>
<evidence type="ECO:0000259" key="7">
    <source>
        <dbReference type="Pfam" id="PF04545"/>
    </source>
</evidence>
<dbReference type="Pfam" id="PF04545">
    <property type="entry name" value="Sigma70_r4"/>
    <property type="match status" value="1"/>
</dbReference>
<proteinExistence type="inferred from homology"/>
<keyword evidence="9" id="KW-1185">Reference proteome</keyword>
<keyword evidence="4" id="KW-0238">DNA-binding</keyword>
<gene>
    <name evidence="8" type="ORF">CF165_24525</name>
</gene>
<dbReference type="Pfam" id="PF04542">
    <property type="entry name" value="Sigma70_r2"/>
    <property type="match status" value="1"/>
</dbReference>
<evidence type="ECO:0000313" key="8">
    <source>
        <dbReference type="EMBL" id="OXM65478.1"/>
    </source>
</evidence>
<dbReference type="GO" id="GO:0003677">
    <property type="term" value="F:DNA binding"/>
    <property type="evidence" value="ECO:0007669"/>
    <property type="project" value="UniProtKB-KW"/>
</dbReference>
<dbReference type="InterPro" id="IPR013325">
    <property type="entry name" value="RNA_pol_sigma_r2"/>
</dbReference>
<comment type="similarity">
    <text evidence="1">Belongs to the sigma-70 factor family. ECF subfamily.</text>
</comment>
<dbReference type="GO" id="GO:0016987">
    <property type="term" value="F:sigma factor activity"/>
    <property type="evidence" value="ECO:0007669"/>
    <property type="project" value="UniProtKB-KW"/>
</dbReference>
<evidence type="ECO:0000256" key="4">
    <source>
        <dbReference type="ARBA" id="ARBA00023125"/>
    </source>
</evidence>
<evidence type="ECO:0000259" key="6">
    <source>
        <dbReference type="Pfam" id="PF04542"/>
    </source>
</evidence>
<dbReference type="PANTHER" id="PTHR43133:SF8">
    <property type="entry name" value="RNA POLYMERASE SIGMA FACTOR HI_1459-RELATED"/>
    <property type="match status" value="1"/>
</dbReference>
<feature type="domain" description="RNA polymerase sigma-70 region 4" evidence="7">
    <location>
        <begin position="117"/>
        <end position="161"/>
    </location>
</feature>
<evidence type="ECO:0000256" key="2">
    <source>
        <dbReference type="ARBA" id="ARBA00023015"/>
    </source>
</evidence>
<dbReference type="InterPro" id="IPR013324">
    <property type="entry name" value="RNA_pol_sigma_r3/r4-like"/>
</dbReference>
<dbReference type="RefSeq" id="WP_093949878.1">
    <property type="nucleotide sequence ID" value="NZ_NMUL01000023.1"/>
</dbReference>
<name>A0A229T2M4_9PSEU</name>
<organism evidence="8 9">
    <name type="scientific">Amycolatopsis vastitatis</name>
    <dbReference type="NCBI Taxonomy" id="1905142"/>
    <lineage>
        <taxon>Bacteria</taxon>
        <taxon>Bacillati</taxon>
        <taxon>Actinomycetota</taxon>
        <taxon>Actinomycetes</taxon>
        <taxon>Pseudonocardiales</taxon>
        <taxon>Pseudonocardiaceae</taxon>
        <taxon>Amycolatopsis</taxon>
    </lineage>
</organism>